<keyword evidence="1" id="KW-1133">Transmembrane helix</keyword>
<evidence type="ECO:0000256" key="1">
    <source>
        <dbReference type="SAM" id="Phobius"/>
    </source>
</evidence>
<gene>
    <name evidence="2" type="ORF">VNO80_29421</name>
</gene>
<keyword evidence="1" id="KW-0472">Membrane</keyword>
<sequence>MSGEEKCKQKDRKEYKGGATYFFIPYLSLAVITNSSAIGSTLPSPSGKGSVCSGDYVFLSLDLGGVVLLVENRPLEGRENFLVVNNYLIIA</sequence>
<evidence type="ECO:0000313" key="3">
    <source>
        <dbReference type="Proteomes" id="UP001374584"/>
    </source>
</evidence>
<name>A0AAN9LC61_PHACN</name>
<evidence type="ECO:0000313" key="2">
    <source>
        <dbReference type="EMBL" id="KAK7332666.1"/>
    </source>
</evidence>
<protein>
    <submittedName>
        <fullName evidence="2">Uncharacterized protein</fullName>
    </submittedName>
</protein>
<organism evidence="2 3">
    <name type="scientific">Phaseolus coccineus</name>
    <name type="common">Scarlet runner bean</name>
    <name type="synonym">Phaseolus multiflorus</name>
    <dbReference type="NCBI Taxonomy" id="3886"/>
    <lineage>
        <taxon>Eukaryota</taxon>
        <taxon>Viridiplantae</taxon>
        <taxon>Streptophyta</taxon>
        <taxon>Embryophyta</taxon>
        <taxon>Tracheophyta</taxon>
        <taxon>Spermatophyta</taxon>
        <taxon>Magnoliopsida</taxon>
        <taxon>eudicotyledons</taxon>
        <taxon>Gunneridae</taxon>
        <taxon>Pentapetalae</taxon>
        <taxon>rosids</taxon>
        <taxon>fabids</taxon>
        <taxon>Fabales</taxon>
        <taxon>Fabaceae</taxon>
        <taxon>Papilionoideae</taxon>
        <taxon>50 kb inversion clade</taxon>
        <taxon>NPAAA clade</taxon>
        <taxon>indigoferoid/millettioid clade</taxon>
        <taxon>Phaseoleae</taxon>
        <taxon>Phaseolus</taxon>
    </lineage>
</organism>
<keyword evidence="1" id="KW-0812">Transmembrane</keyword>
<keyword evidence="3" id="KW-1185">Reference proteome</keyword>
<proteinExistence type="predicted"/>
<dbReference type="AlphaFoldDB" id="A0AAN9LC61"/>
<comment type="caution">
    <text evidence="2">The sequence shown here is derived from an EMBL/GenBank/DDBJ whole genome shotgun (WGS) entry which is preliminary data.</text>
</comment>
<feature type="transmembrane region" description="Helical" evidence="1">
    <location>
        <begin position="21"/>
        <end position="42"/>
    </location>
</feature>
<dbReference type="Proteomes" id="UP001374584">
    <property type="component" value="Unassembled WGS sequence"/>
</dbReference>
<dbReference type="EMBL" id="JAYMYR010000011">
    <property type="protein sequence ID" value="KAK7332666.1"/>
    <property type="molecule type" value="Genomic_DNA"/>
</dbReference>
<reference evidence="2 3" key="1">
    <citation type="submission" date="2024-01" db="EMBL/GenBank/DDBJ databases">
        <title>The genomes of 5 underutilized Papilionoideae crops provide insights into root nodulation and disease resistanc.</title>
        <authorList>
            <person name="Jiang F."/>
        </authorList>
    </citation>
    <scope>NUCLEOTIDE SEQUENCE [LARGE SCALE GENOMIC DNA]</scope>
    <source>
        <strain evidence="2">JINMINGXINNONG_FW02</strain>
        <tissue evidence="2">Leaves</tissue>
    </source>
</reference>
<accession>A0AAN9LC61</accession>